<dbReference type="EMBL" id="LZKJ01000166">
    <property type="protein sequence ID" value="OBI42239.1"/>
    <property type="molecule type" value="Genomic_DNA"/>
</dbReference>
<evidence type="ECO:0000313" key="3">
    <source>
        <dbReference type="EMBL" id="OBI42239.1"/>
    </source>
</evidence>
<dbReference type="PANTHER" id="PTHR42930">
    <property type="entry name" value="PHOSPHATE-SPECIFIC TRANSPORT SYSTEM ACCESSORY PROTEIN PHOU"/>
    <property type="match status" value="1"/>
</dbReference>
<dbReference type="PANTHER" id="PTHR42930:SF3">
    <property type="entry name" value="PHOSPHATE-SPECIFIC TRANSPORT SYSTEM ACCESSORY PROTEIN PHOU"/>
    <property type="match status" value="1"/>
</dbReference>
<name>A0A1A2YVE5_9MYCO</name>
<dbReference type="SUPFAM" id="SSF109755">
    <property type="entry name" value="PhoU-like"/>
    <property type="match status" value="1"/>
</dbReference>
<dbReference type="GO" id="GO:0045936">
    <property type="term" value="P:negative regulation of phosphate metabolic process"/>
    <property type="evidence" value="ECO:0007669"/>
    <property type="project" value="InterPro"/>
</dbReference>
<proteinExistence type="predicted"/>
<dbReference type="Proteomes" id="UP000093592">
    <property type="component" value="Unassembled WGS sequence"/>
</dbReference>
<dbReference type="InterPro" id="IPR028366">
    <property type="entry name" value="PhoU"/>
</dbReference>
<gene>
    <name evidence="3" type="ORF">A5707_06355</name>
</gene>
<dbReference type="InterPro" id="IPR038078">
    <property type="entry name" value="PhoU-like_sf"/>
</dbReference>
<dbReference type="GO" id="GO:0006817">
    <property type="term" value="P:phosphate ion transport"/>
    <property type="evidence" value="ECO:0007669"/>
    <property type="project" value="UniProtKB-KW"/>
</dbReference>
<evidence type="ECO:0000313" key="4">
    <source>
        <dbReference type="Proteomes" id="UP000093592"/>
    </source>
</evidence>
<organism evidence="3 4">
    <name type="scientific">Mycobacterium kyorinense</name>
    <dbReference type="NCBI Taxonomy" id="487514"/>
    <lineage>
        <taxon>Bacteria</taxon>
        <taxon>Bacillati</taxon>
        <taxon>Actinomycetota</taxon>
        <taxon>Actinomycetes</taxon>
        <taxon>Mycobacteriales</taxon>
        <taxon>Mycobacteriaceae</taxon>
        <taxon>Mycobacterium</taxon>
    </lineage>
</organism>
<dbReference type="Pfam" id="PF01895">
    <property type="entry name" value="PhoU"/>
    <property type="match status" value="2"/>
</dbReference>
<sequence length="232" mass="24781">MAAQALDHATHALLLADMGTAEAVIGGYKEIAATSSTAEETTFLLLALQPPAATELRAAVNAIRIAADAERMGELAVNVAEIARRHHPRHAVPAEVSGRVAELSALAVALAWTAQEVLLSREPQLTPRACRSESAIGELHRQLLAVLIDPRWPYDVAAGVGVALVSRLYERFADHAVRIAERCALQPNGYYSRALSPPSSYNTPRLAVTQRNGSTQRNGAIPRALSRFPTGG</sequence>
<comment type="caution">
    <text evidence="3">The sequence shown here is derived from an EMBL/GenBank/DDBJ whole genome shotgun (WGS) entry which is preliminary data.</text>
</comment>
<protein>
    <recommendedName>
        <fullName evidence="2">PhoU domain-containing protein</fullName>
    </recommendedName>
</protein>
<reference evidence="4" key="1">
    <citation type="submission" date="2016-06" db="EMBL/GenBank/DDBJ databases">
        <authorList>
            <person name="Sutton G."/>
            <person name="Brinkac L."/>
            <person name="Sanka R."/>
            <person name="Adams M."/>
            <person name="Lau E."/>
            <person name="Sam S."/>
            <person name="Sreng N."/>
            <person name="Him V."/>
            <person name="Kerleguer A."/>
            <person name="Cheng S."/>
        </authorList>
    </citation>
    <scope>NUCLEOTIDE SEQUENCE [LARGE SCALE GENOMIC DNA]</scope>
    <source>
        <strain evidence="4">E861</strain>
    </source>
</reference>
<feature type="domain" description="PhoU" evidence="2">
    <location>
        <begin position="102"/>
        <end position="182"/>
    </location>
</feature>
<keyword evidence="1" id="KW-0592">Phosphate transport</keyword>
<dbReference type="AlphaFoldDB" id="A0A1A2YVE5"/>
<keyword evidence="1" id="KW-0813">Transport</keyword>
<feature type="domain" description="PhoU" evidence="2">
    <location>
        <begin position="2"/>
        <end position="82"/>
    </location>
</feature>
<dbReference type="GO" id="GO:0030643">
    <property type="term" value="P:intracellular phosphate ion homeostasis"/>
    <property type="evidence" value="ECO:0007669"/>
    <property type="project" value="InterPro"/>
</dbReference>
<dbReference type="InterPro" id="IPR026022">
    <property type="entry name" value="PhoU_dom"/>
</dbReference>
<evidence type="ECO:0000256" key="1">
    <source>
        <dbReference type="ARBA" id="ARBA00022592"/>
    </source>
</evidence>
<evidence type="ECO:0000259" key="2">
    <source>
        <dbReference type="Pfam" id="PF01895"/>
    </source>
</evidence>
<dbReference type="Gene3D" id="1.20.58.220">
    <property type="entry name" value="Phosphate transport system protein phou homolog 2, domain 2"/>
    <property type="match status" value="1"/>
</dbReference>
<accession>A0A1A2YVE5</accession>